<dbReference type="EMBL" id="AJWK01030155">
    <property type="status" value="NOT_ANNOTATED_CDS"/>
    <property type="molecule type" value="Genomic_DNA"/>
</dbReference>
<evidence type="ECO:0000313" key="3">
    <source>
        <dbReference type="Proteomes" id="UP000092461"/>
    </source>
</evidence>
<evidence type="ECO:0000256" key="1">
    <source>
        <dbReference type="SAM" id="Phobius"/>
    </source>
</evidence>
<dbReference type="EMBL" id="AJWK01030154">
    <property type="status" value="NOT_ANNOTATED_CDS"/>
    <property type="molecule type" value="Genomic_DNA"/>
</dbReference>
<protein>
    <submittedName>
        <fullName evidence="2">Uncharacterized protein</fullName>
    </submittedName>
</protein>
<dbReference type="EnsemblMetazoa" id="LLOJ008849-RA">
    <property type="protein sequence ID" value="LLOJ008849-PA"/>
    <property type="gene ID" value="LLOJ008849"/>
</dbReference>
<keyword evidence="1" id="KW-0812">Transmembrane</keyword>
<feature type="transmembrane region" description="Helical" evidence="1">
    <location>
        <begin position="12"/>
        <end position="45"/>
    </location>
</feature>
<reference evidence="2" key="1">
    <citation type="submission" date="2020-05" db="UniProtKB">
        <authorList>
            <consortium name="EnsemblMetazoa"/>
        </authorList>
    </citation>
    <scope>IDENTIFICATION</scope>
    <source>
        <strain evidence="2">Jacobina</strain>
    </source>
</reference>
<sequence>MNSIIKTFASALELFFTAILCFFLFAIPIHFNTILAIGIVSFAVFMYSQNPVVNPPVASSAKGANISDDTQKLLMAEEGMCVHRLRANLLTGKLLMLHVKLAAGLESLEVQFARTLSRTRYFGRVPTIAGRCKKKSIKNGPSVCLNRATKGRDLSVIEMALLLLMKGK</sequence>
<name>A0A1B0CV64_LUTLO</name>
<evidence type="ECO:0000313" key="2">
    <source>
        <dbReference type="EnsemblMetazoa" id="LLOJ008849-PA"/>
    </source>
</evidence>
<organism evidence="2 3">
    <name type="scientific">Lutzomyia longipalpis</name>
    <name type="common">Sand fly</name>
    <dbReference type="NCBI Taxonomy" id="7200"/>
    <lineage>
        <taxon>Eukaryota</taxon>
        <taxon>Metazoa</taxon>
        <taxon>Ecdysozoa</taxon>
        <taxon>Arthropoda</taxon>
        <taxon>Hexapoda</taxon>
        <taxon>Insecta</taxon>
        <taxon>Pterygota</taxon>
        <taxon>Neoptera</taxon>
        <taxon>Endopterygota</taxon>
        <taxon>Diptera</taxon>
        <taxon>Nematocera</taxon>
        <taxon>Psychodoidea</taxon>
        <taxon>Psychodidae</taxon>
        <taxon>Lutzomyia</taxon>
        <taxon>Lutzomyia</taxon>
    </lineage>
</organism>
<dbReference type="AlphaFoldDB" id="A0A1B0CV64"/>
<keyword evidence="3" id="KW-1185">Reference proteome</keyword>
<dbReference type="Proteomes" id="UP000092461">
    <property type="component" value="Unassembled WGS sequence"/>
</dbReference>
<dbReference type="VEuPathDB" id="VectorBase:LLONM1_000293"/>
<keyword evidence="1" id="KW-0472">Membrane</keyword>
<proteinExistence type="predicted"/>
<accession>A0A1B0CV64</accession>
<keyword evidence="1" id="KW-1133">Transmembrane helix</keyword>
<dbReference type="VEuPathDB" id="VectorBase:LLOJ008849"/>